<dbReference type="PANTHER" id="PTHR24300:SF403">
    <property type="entry name" value="CYTOCHROME P450 306A1"/>
    <property type="match status" value="1"/>
</dbReference>
<dbReference type="GO" id="GO:0006082">
    <property type="term" value="P:organic acid metabolic process"/>
    <property type="evidence" value="ECO:0007669"/>
    <property type="project" value="TreeGrafter"/>
</dbReference>
<name>A0AAV4PCN9_CAEEX</name>
<dbReference type="Proteomes" id="UP001054945">
    <property type="component" value="Unassembled WGS sequence"/>
</dbReference>
<dbReference type="GO" id="GO:0005737">
    <property type="term" value="C:cytoplasm"/>
    <property type="evidence" value="ECO:0007669"/>
    <property type="project" value="TreeGrafter"/>
</dbReference>
<dbReference type="InterPro" id="IPR002401">
    <property type="entry name" value="Cyt_P450_E_grp-I"/>
</dbReference>
<dbReference type="EMBL" id="BPLR01004311">
    <property type="protein sequence ID" value="GIX93921.1"/>
    <property type="molecule type" value="Genomic_DNA"/>
</dbReference>
<accession>A0AAV4PCN9</accession>
<evidence type="ECO:0000256" key="4">
    <source>
        <dbReference type="ARBA" id="ARBA00023033"/>
    </source>
</evidence>
<dbReference type="SUPFAM" id="SSF48264">
    <property type="entry name" value="Cytochrome P450"/>
    <property type="match status" value="1"/>
</dbReference>
<keyword evidence="3" id="KW-0408">Iron</keyword>
<dbReference type="InterPro" id="IPR001128">
    <property type="entry name" value="Cyt_P450"/>
</dbReference>
<organism evidence="6 7">
    <name type="scientific">Caerostris extrusa</name>
    <name type="common">Bark spider</name>
    <name type="synonym">Caerostris bankana</name>
    <dbReference type="NCBI Taxonomy" id="172846"/>
    <lineage>
        <taxon>Eukaryota</taxon>
        <taxon>Metazoa</taxon>
        <taxon>Ecdysozoa</taxon>
        <taxon>Arthropoda</taxon>
        <taxon>Chelicerata</taxon>
        <taxon>Arachnida</taxon>
        <taxon>Araneae</taxon>
        <taxon>Araneomorphae</taxon>
        <taxon>Entelegynae</taxon>
        <taxon>Araneoidea</taxon>
        <taxon>Araneidae</taxon>
        <taxon>Caerostris</taxon>
    </lineage>
</organism>
<dbReference type="InterPro" id="IPR036396">
    <property type="entry name" value="Cyt_P450_sf"/>
</dbReference>
<sequence length="138" mass="16090">MFLSGQDSTLASVSWLLLLMAKHPKVQQKVCDEIDRVIGRDGAVYFSEKGNLPYTTATVFEMMRYISLSPLFPKDMFWIHLSFMDTPFQRIPCNMQQLGHFALTPDTSRTMTFNPERFLVENGTKFEKSQRIWTLLVW</sequence>
<dbReference type="PRINTS" id="PR00463">
    <property type="entry name" value="EP450I"/>
</dbReference>
<evidence type="ECO:0000256" key="5">
    <source>
        <dbReference type="SAM" id="SignalP"/>
    </source>
</evidence>
<feature type="signal peptide" evidence="5">
    <location>
        <begin position="1"/>
        <end position="28"/>
    </location>
</feature>
<evidence type="ECO:0000313" key="7">
    <source>
        <dbReference type="Proteomes" id="UP001054945"/>
    </source>
</evidence>
<keyword evidence="5" id="KW-0732">Signal</keyword>
<dbReference type="GO" id="GO:0006805">
    <property type="term" value="P:xenobiotic metabolic process"/>
    <property type="evidence" value="ECO:0007669"/>
    <property type="project" value="TreeGrafter"/>
</dbReference>
<comment type="similarity">
    <text evidence="1">Belongs to the cytochrome P450 family.</text>
</comment>
<keyword evidence="4" id="KW-0503">Monooxygenase</keyword>
<keyword evidence="4" id="KW-0560">Oxidoreductase</keyword>
<feature type="chain" id="PRO_5043752765" description="Cytochrome P450" evidence="5">
    <location>
        <begin position="29"/>
        <end position="138"/>
    </location>
</feature>
<dbReference type="PANTHER" id="PTHR24300">
    <property type="entry name" value="CYTOCHROME P450 508A4-RELATED"/>
    <property type="match status" value="1"/>
</dbReference>
<evidence type="ECO:0000256" key="3">
    <source>
        <dbReference type="ARBA" id="ARBA00023004"/>
    </source>
</evidence>
<dbReference type="GO" id="GO:0005506">
    <property type="term" value="F:iron ion binding"/>
    <property type="evidence" value="ECO:0007669"/>
    <property type="project" value="InterPro"/>
</dbReference>
<protein>
    <recommendedName>
        <fullName evidence="8">Cytochrome P450</fullName>
    </recommendedName>
</protein>
<dbReference type="AlphaFoldDB" id="A0AAV4PCN9"/>
<evidence type="ECO:0000313" key="6">
    <source>
        <dbReference type="EMBL" id="GIX93921.1"/>
    </source>
</evidence>
<evidence type="ECO:0000256" key="2">
    <source>
        <dbReference type="ARBA" id="ARBA00022723"/>
    </source>
</evidence>
<keyword evidence="7" id="KW-1185">Reference proteome</keyword>
<proteinExistence type="inferred from homology"/>
<dbReference type="Pfam" id="PF00067">
    <property type="entry name" value="p450"/>
    <property type="match status" value="1"/>
</dbReference>
<gene>
    <name evidence="6" type="ORF">CEXT_290771</name>
</gene>
<dbReference type="InterPro" id="IPR050182">
    <property type="entry name" value="Cytochrome_P450_fam2"/>
</dbReference>
<reference evidence="6 7" key="1">
    <citation type="submission" date="2021-06" db="EMBL/GenBank/DDBJ databases">
        <title>Caerostris extrusa draft genome.</title>
        <authorList>
            <person name="Kono N."/>
            <person name="Arakawa K."/>
        </authorList>
    </citation>
    <scope>NUCLEOTIDE SEQUENCE [LARGE SCALE GENOMIC DNA]</scope>
</reference>
<evidence type="ECO:0000256" key="1">
    <source>
        <dbReference type="ARBA" id="ARBA00010617"/>
    </source>
</evidence>
<dbReference type="GO" id="GO:0020037">
    <property type="term" value="F:heme binding"/>
    <property type="evidence" value="ECO:0007669"/>
    <property type="project" value="InterPro"/>
</dbReference>
<comment type="caution">
    <text evidence="6">The sequence shown here is derived from an EMBL/GenBank/DDBJ whole genome shotgun (WGS) entry which is preliminary data.</text>
</comment>
<dbReference type="GO" id="GO:0008395">
    <property type="term" value="F:steroid hydroxylase activity"/>
    <property type="evidence" value="ECO:0007669"/>
    <property type="project" value="TreeGrafter"/>
</dbReference>
<keyword evidence="2" id="KW-0479">Metal-binding</keyword>
<dbReference type="GO" id="GO:0016712">
    <property type="term" value="F:oxidoreductase activity, acting on paired donors, with incorporation or reduction of molecular oxygen, reduced flavin or flavoprotein as one donor, and incorporation of one atom of oxygen"/>
    <property type="evidence" value="ECO:0007669"/>
    <property type="project" value="TreeGrafter"/>
</dbReference>
<dbReference type="Gene3D" id="1.10.630.10">
    <property type="entry name" value="Cytochrome P450"/>
    <property type="match status" value="1"/>
</dbReference>
<evidence type="ECO:0008006" key="8">
    <source>
        <dbReference type="Google" id="ProtNLM"/>
    </source>
</evidence>